<keyword evidence="3" id="KW-1185">Reference proteome</keyword>
<sequence length="177" mass="19692">MAGSQPNGRHYLKKASASPAPAPAAVALLPLPSLEANDSRRTQIQNLDEVIGAPFRMMSNPRESLSDCYSLIQVLDQELDGCARLYHDAFQIIISHGDQARASVFAERAYKARVVCEGEDSPETVKVMSLALRPAIHISFEAYSRKLKRTRNSVTKGLDTIMSYKTCYWKWQACDEA</sequence>
<evidence type="ECO:0000313" key="3">
    <source>
        <dbReference type="Proteomes" id="UP000016922"/>
    </source>
</evidence>
<organism evidence="2 3">
    <name type="scientific">Glarea lozoyensis (strain ATCC 20868 / MF5171)</name>
    <dbReference type="NCBI Taxonomy" id="1116229"/>
    <lineage>
        <taxon>Eukaryota</taxon>
        <taxon>Fungi</taxon>
        <taxon>Dikarya</taxon>
        <taxon>Ascomycota</taxon>
        <taxon>Pezizomycotina</taxon>
        <taxon>Leotiomycetes</taxon>
        <taxon>Helotiales</taxon>
        <taxon>Helotiaceae</taxon>
        <taxon>Glarea</taxon>
    </lineage>
</organism>
<dbReference type="PANTHER" id="PTHR47332">
    <property type="entry name" value="SET DOMAIN-CONTAINING PROTEIN 5"/>
    <property type="match status" value="1"/>
</dbReference>
<name>S3DMF9_GLAL2</name>
<dbReference type="RefSeq" id="XP_008079883.1">
    <property type="nucleotide sequence ID" value="XM_008081692.1"/>
</dbReference>
<dbReference type="GeneID" id="19465332"/>
<dbReference type="KEGG" id="glz:GLAREA_06278"/>
<dbReference type="InterPro" id="IPR053185">
    <property type="entry name" value="SET_domain_protein"/>
</dbReference>
<dbReference type="PANTHER" id="PTHR47332:SF4">
    <property type="entry name" value="SET DOMAIN-CONTAINING PROTEIN 5"/>
    <property type="match status" value="1"/>
</dbReference>
<reference evidence="2 3" key="1">
    <citation type="journal article" date="2013" name="BMC Genomics">
        <title>Genomics-driven discovery of the pneumocandin biosynthetic gene cluster in the fungus Glarea lozoyensis.</title>
        <authorList>
            <person name="Chen L."/>
            <person name="Yue Q."/>
            <person name="Zhang X."/>
            <person name="Xiang M."/>
            <person name="Wang C."/>
            <person name="Li S."/>
            <person name="Che Y."/>
            <person name="Ortiz-Lopez F.J."/>
            <person name="Bills G.F."/>
            <person name="Liu X."/>
            <person name="An Z."/>
        </authorList>
    </citation>
    <scope>NUCLEOTIDE SEQUENCE [LARGE SCALE GENOMIC DNA]</scope>
    <source>
        <strain evidence="3">ATCC 20868 / MF5171</strain>
    </source>
</reference>
<proteinExistence type="predicted"/>
<protein>
    <submittedName>
        <fullName evidence="2">Uncharacterized protein</fullName>
    </submittedName>
</protein>
<accession>S3DMF9</accession>
<dbReference type="Proteomes" id="UP000016922">
    <property type="component" value="Unassembled WGS sequence"/>
</dbReference>
<dbReference type="HOGENOM" id="CLU_1518004_0_0_1"/>
<dbReference type="EMBL" id="KE145358">
    <property type="protein sequence ID" value="EPE33266.1"/>
    <property type="molecule type" value="Genomic_DNA"/>
</dbReference>
<dbReference type="OrthoDB" id="265717at2759"/>
<evidence type="ECO:0000256" key="1">
    <source>
        <dbReference type="SAM" id="MobiDB-lite"/>
    </source>
</evidence>
<feature type="region of interest" description="Disordered" evidence="1">
    <location>
        <begin position="1"/>
        <end position="20"/>
    </location>
</feature>
<evidence type="ECO:0000313" key="2">
    <source>
        <dbReference type="EMBL" id="EPE33266.1"/>
    </source>
</evidence>
<dbReference type="AlphaFoldDB" id="S3DMF9"/>
<gene>
    <name evidence="2" type="ORF">GLAREA_06278</name>
</gene>